<dbReference type="EMBL" id="FWWU01000010">
    <property type="protein sequence ID" value="SMB97129.1"/>
    <property type="molecule type" value="Genomic_DNA"/>
</dbReference>
<sequence>MKTSSILNDQDKEVLTRSYTLSEGRHHGLISLLIQNRNQPESAFPALRVDESVDVESLVARVDRTD</sequence>
<dbReference type="AlphaFoldDB" id="A0A1W1VUU2"/>
<evidence type="ECO:0000313" key="1">
    <source>
        <dbReference type="EMBL" id="SMB97129.1"/>
    </source>
</evidence>
<proteinExistence type="predicted"/>
<accession>A0A1W1VUU2</accession>
<evidence type="ECO:0000313" key="2">
    <source>
        <dbReference type="Proteomes" id="UP000192582"/>
    </source>
</evidence>
<keyword evidence="2" id="KW-1185">Reference proteome</keyword>
<name>A0A1W1VUU2_9DEIO</name>
<protein>
    <submittedName>
        <fullName evidence="1">Uncharacterized protein</fullName>
    </submittedName>
</protein>
<dbReference type="Proteomes" id="UP000192582">
    <property type="component" value="Unassembled WGS sequence"/>
</dbReference>
<gene>
    <name evidence="1" type="ORF">SAMN00790413_06359</name>
</gene>
<organism evidence="1 2">
    <name type="scientific">Deinococcus hopiensis KR-140</name>
    <dbReference type="NCBI Taxonomy" id="695939"/>
    <lineage>
        <taxon>Bacteria</taxon>
        <taxon>Thermotogati</taxon>
        <taxon>Deinococcota</taxon>
        <taxon>Deinococci</taxon>
        <taxon>Deinococcales</taxon>
        <taxon>Deinococcaceae</taxon>
        <taxon>Deinococcus</taxon>
    </lineage>
</organism>
<reference evidence="1 2" key="1">
    <citation type="submission" date="2017-04" db="EMBL/GenBank/DDBJ databases">
        <authorList>
            <person name="Afonso C.L."/>
            <person name="Miller P.J."/>
            <person name="Scott M.A."/>
            <person name="Spackman E."/>
            <person name="Goraichik I."/>
            <person name="Dimitrov K.M."/>
            <person name="Suarez D.L."/>
            <person name="Swayne D.E."/>
        </authorList>
    </citation>
    <scope>NUCLEOTIDE SEQUENCE [LARGE SCALE GENOMIC DNA]</scope>
    <source>
        <strain evidence="1 2">KR-140</strain>
    </source>
</reference>